<sequence>MGTSRFIVPGPDGHRDQAHVAMAEGERRRLPGIDPLEMELRLAFFAAVAAMEAAVDSELAEYGLSHPRFNILMVLRSTDPGGKGVPMGTLATHVMTTARNATGLVDLLERRGLVSRASDPADRRLVLVRRTQAADDLLDDLLPRFAARMSAALTGHDDADKRLFIDQLNRLRLGLAAIGSGAGAEGGPPEDTAGQEAAARLGTASAVRR</sequence>
<accession>A0A919RJZ2</accession>
<organism evidence="6 7">
    <name type="scientific">Sinosporangium siamense</name>
    <dbReference type="NCBI Taxonomy" id="1367973"/>
    <lineage>
        <taxon>Bacteria</taxon>
        <taxon>Bacillati</taxon>
        <taxon>Actinomycetota</taxon>
        <taxon>Actinomycetes</taxon>
        <taxon>Streptosporangiales</taxon>
        <taxon>Streptosporangiaceae</taxon>
        <taxon>Sinosporangium</taxon>
    </lineage>
</organism>
<dbReference type="PROSITE" id="PS50995">
    <property type="entry name" value="HTH_MARR_2"/>
    <property type="match status" value="1"/>
</dbReference>
<dbReference type="InterPro" id="IPR023187">
    <property type="entry name" value="Tscrpt_reg_MarR-type_CS"/>
</dbReference>
<comment type="caution">
    <text evidence="6">The sequence shown here is derived from an EMBL/GenBank/DDBJ whole genome shotgun (WGS) entry which is preliminary data.</text>
</comment>
<name>A0A919RJZ2_9ACTN</name>
<evidence type="ECO:0000256" key="3">
    <source>
        <dbReference type="ARBA" id="ARBA00023163"/>
    </source>
</evidence>
<evidence type="ECO:0000313" key="7">
    <source>
        <dbReference type="Proteomes" id="UP000606172"/>
    </source>
</evidence>
<keyword evidence="7" id="KW-1185">Reference proteome</keyword>
<feature type="domain" description="HTH marR-type" evidence="5">
    <location>
        <begin position="37"/>
        <end position="173"/>
    </location>
</feature>
<evidence type="ECO:0000313" key="6">
    <source>
        <dbReference type="EMBL" id="GII95245.1"/>
    </source>
</evidence>
<dbReference type="GO" id="GO:0003700">
    <property type="term" value="F:DNA-binding transcription factor activity"/>
    <property type="evidence" value="ECO:0007669"/>
    <property type="project" value="InterPro"/>
</dbReference>
<keyword evidence="3" id="KW-0804">Transcription</keyword>
<dbReference type="SMART" id="SM00347">
    <property type="entry name" value="HTH_MARR"/>
    <property type="match status" value="1"/>
</dbReference>
<dbReference type="AlphaFoldDB" id="A0A919RJZ2"/>
<dbReference type="PANTHER" id="PTHR42756">
    <property type="entry name" value="TRANSCRIPTIONAL REGULATOR, MARR"/>
    <property type="match status" value="1"/>
</dbReference>
<keyword evidence="2" id="KW-0238">DNA-binding</keyword>
<dbReference type="Gene3D" id="1.10.10.10">
    <property type="entry name" value="Winged helix-like DNA-binding domain superfamily/Winged helix DNA-binding domain"/>
    <property type="match status" value="1"/>
</dbReference>
<dbReference type="InterPro" id="IPR036390">
    <property type="entry name" value="WH_DNA-bd_sf"/>
</dbReference>
<dbReference type="Proteomes" id="UP000606172">
    <property type="component" value="Unassembled WGS sequence"/>
</dbReference>
<feature type="region of interest" description="Disordered" evidence="4">
    <location>
        <begin position="182"/>
        <end position="209"/>
    </location>
</feature>
<gene>
    <name evidence="6" type="ORF">Ssi02_54760</name>
</gene>
<dbReference type="PROSITE" id="PS01117">
    <property type="entry name" value="HTH_MARR_1"/>
    <property type="match status" value="1"/>
</dbReference>
<dbReference type="EMBL" id="BOOW01000034">
    <property type="protein sequence ID" value="GII95245.1"/>
    <property type="molecule type" value="Genomic_DNA"/>
</dbReference>
<evidence type="ECO:0000256" key="2">
    <source>
        <dbReference type="ARBA" id="ARBA00023125"/>
    </source>
</evidence>
<proteinExistence type="predicted"/>
<evidence type="ECO:0000259" key="5">
    <source>
        <dbReference type="PROSITE" id="PS50995"/>
    </source>
</evidence>
<protein>
    <recommendedName>
        <fullName evidence="5">HTH marR-type domain-containing protein</fullName>
    </recommendedName>
</protein>
<evidence type="ECO:0000256" key="1">
    <source>
        <dbReference type="ARBA" id="ARBA00023015"/>
    </source>
</evidence>
<dbReference type="RefSeq" id="WP_204030325.1">
    <property type="nucleotide sequence ID" value="NZ_BOOW01000034.1"/>
</dbReference>
<keyword evidence="1" id="KW-0805">Transcription regulation</keyword>
<evidence type="ECO:0000256" key="4">
    <source>
        <dbReference type="SAM" id="MobiDB-lite"/>
    </source>
</evidence>
<dbReference type="PANTHER" id="PTHR42756:SF1">
    <property type="entry name" value="TRANSCRIPTIONAL REPRESSOR OF EMRAB OPERON"/>
    <property type="match status" value="1"/>
</dbReference>
<dbReference type="Pfam" id="PF12802">
    <property type="entry name" value="MarR_2"/>
    <property type="match status" value="1"/>
</dbReference>
<dbReference type="InterPro" id="IPR036388">
    <property type="entry name" value="WH-like_DNA-bd_sf"/>
</dbReference>
<dbReference type="InterPro" id="IPR000835">
    <property type="entry name" value="HTH_MarR-typ"/>
</dbReference>
<dbReference type="GO" id="GO:0003677">
    <property type="term" value="F:DNA binding"/>
    <property type="evidence" value="ECO:0007669"/>
    <property type="project" value="UniProtKB-KW"/>
</dbReference>
<dbReference type="SUPFAM" id="SSF46785">
    <property type="entry name" value="Winged helix' DNA-binding domain"/>
    <property type="match status" value="1"/>
</dbReference>
<reference evidence="6" key="1">
    <citation type="submission" date="2021-01" db="EMBL/GenBank/DDBJ databases">
        <title>Whole genome shotgun sequence of Sinosporangium siamense NBRC 109515.</title>
        <authorList>
            <person name="Komaki H."/>
            <person name="Tamura T."/>
        </authorList>
    </citation>
    <scope>NUCLEOTIDE SEQUENCE</scope>
    <source>
        <strain evidence="6">NBRC 109515</strain>
    </source>
</reference>